<gene>
    <name evidence="2" type="ORF">LX83_004392</name>
</gene>
<feature type="domain" description="N-acetyltransferase" evidence="1">
    <location>
        <begin position="18"/>
        <end position="172"/>
    </location>
</feature>
<dbReference type="Pfam" id="PF13302">
    <property type="entry name" value="Acetyltransf_3"/>
    <property type="match status" value="1"/>
</dbReference>
<dbReference type="InterPro" id="IPR000182">
    <property type="entry name" value="GNAT_dom"/>
</dbReference>
<dbReference type="PANTHER" id="PTHR43441">
    <property type="entry name" value="RIBOSOMAL-PROTEIN-SERINE ACETYLTRANSFERASE"/>
    <property type="match status" value="1"/>
</dbReference>
<dbReference type="RefSeq" id="WP_253774487.1">
    <property type="nucleotide sequence ID" value="NZ_JAMTCK010000010.1"/>
</dbReference>
<proteinExistence type="predicted"/>
<reference evidence="2" key="1">
    <citation type="submission" date="2022-06" db="EMBL/GenBank/DDBJ databases">
        <title>Genomic Encyclopedia of Archaeal and Bacterial Type Strains, Phase II (KMG-II): from individual species to whole genera.</title>
        <authorList>
            <person name="Goeker M."/>
        </authorList>
    </citation>
    <scope>NUCLEOTIDE SEQUENCE</scope>
    <source>
        <strain evidence="2">DSM 43935</strain>
    </source>
</reference>
<accession>A0AAE3GHQ2</accession>
<name>A0AAE3GHQ2_9PSEU</name>
<dbReference type="Proteomes" id="UP001206128">
    <property type="component" value="Unassembled WGS sequence"/>
</dbReference>
<dbReference type="PROSITE" id="PS51186">
    <property type="entry name" value="GNAT"/>
    <property type="match status" value="1"/>
</dbReference>
<dbReference type="GO" id="GO:0005737">
    <property type="term" value="C:cytoplasm"/>
    <property type="evidence" value="ECO:0007669"/>
    <property type="project" value="TreeGrafter"/>
</dbReference>
<evidence type="ECO:0000313" key="3">
    <source>
        <dbReference type="Proteomes" id="UP001206128"/>
    </source>
</evidence>
<dbReference type="Gene3D" id="3.40.630.30">
    <property type="match status" value="1"/>
</dbReference>
<keyword evidence="3" id="KW-1185">Reference proteome</keyword>
<dbReference type="InterPro" id="IPR016181">
    <property type="entry name" value="Acyl_CoA_acyltransferase"/>
</dbReference>
<organism evidence="2 3">
    <name type="scientific">Goodfellowiella coeruleoviolacea</name>
    <dbReference type="NCBI Taxonomy" id="334858"/>
    <lineage>
        <taxon>Bacteria</taxon>
        <taxon>Bacillati</taxon>
        <taxon>Actinomycetota</taxon>
        <taxon>Actinomycetes</taxon>
        <taxon>Pseudonocardiales</taxon>
        <taxon>Pseudonocardiaceae</taxon>
        <taxon>Goodfellowiella</taxon>
    </lineage>
</organism>
<comment type="caution">
    <text evidence="2">The sequence shown here is derived from an EMBL/GenBank/DDBJ whole genome shotgun (WGS) entry which is preliminary data.</text>
</comment>
<dbReference type="GO" id="GO:0008999">
    <property type="term" value="F:protein-N-terminal-alanine acetyltransferase activity"/>
    <property type="evidence" value="ECO:0007669"/>
    <property type="project" value="TreeGrafter"/>
</dbReference>
<dbReference type="AlphaFoldDB" id="A0AAE3GHQ2"/>
<dbReference type="EMBL" id="JAMTCK010000010">
    <property type="protein sequence ID" value="MCP2167519.1"/>
    <property type="molecule type" value="Genomic_DNA"/>
</dbReference>
<dbReference type="CDD" id="cd04301">
    <property type="entry name" value="NAT_SF"/>
    <property type="match status" value="1"/>
</dbReference>
<dbReference type="SUPFAM" id="SSF55729">
    <property type="entry name" value="Acyl-CoA N-acyltransferases (Nat)"/>
    <property type="match status" value="1"/>
</dbReference>
<evidence type="ECO:0000313" key="2">
    <source>
        <dbReference type="EMBL" id="MCP2167519.1"/>
    </source>
</evidence>
<protein>
    <submittedName>
        <fullName evidence="2">Protein N-acetyltransferase, RimJ/RimL family</fullName>
    </submittedName>
</protein>
<dbReference type="InterPro" id="IPR051908">
    <property type="entry name" value="Ribosomal_N-acetyltransferase"/>
</dbReference>
<sequence length="174" mass="18729">MTSVITTSRLDLVCLPVPVLQRVAAGDVAQLRRLLGVDVPPAWPPIVPAQLRLAQLNADPSQQPWLNRALVLRDEQRVVGTAGFHGAPDERGRVEIGYAVLPEYRRRGLAREAVLGLTGWAAGTGRARTCVASVAPDNTASLALVAALGFTRVGEQIDPEDGLEWVFDRPLPLT</sequence>
<dbReference type="GO" id="GO:1990189">
    <property type="term" value="F:protein N-terminal-serine acetyltransferase activity"/>
    <property type="evidence" value="ECO:0007669"/>
    <property type="project" value="TreeGrafter"/>
</dbReference>
<evidence type="ECO:0000259" key="1">
    <source>
        <dbReference type="PROSITE" id="PS51186"/>
    </source>
</evidence>
<dbReference type="PANTHER" id="PTHR43441:SF6">
    <property type="entry name" value="N-ACETYLTRANSFERASE DOMAIN-CONTAINING PROTEIN"/>
    <property type="match status" value="1"/>
</dbReference>